<protein>
    <submittedName>
        <fullName evidence="9">Uncharacterized protein</fullName>
    </submittedName>
</protein>
<evidence type="ECO:0000256" key="5">
    <source>
        <dbReference type="ARBA" id="ARBA00023242"/>
    </source>
</evidence>
<keyword evidence="2" id="KW-0805">Transcription regulation</keyword>
<feature type="region of interest" description="Disordered" evidence="6">
    <location>
        <begin position="1"/>
        <end position="27"/>
    </location>
</feature>
<dbReference type="SMART" id="SM00353">
    <property type="entry name" value="HLH"/>
    <property type="match status" value="1"/>
</dbReference>
<dbReference type="PROSITE" id="PS50888">
    <property type="entry name" value="BHLH"/>
    <property type="match status" value="1"/>
</dbReference>
<dbReference type="InterPro" id="IPR003650">
    <property type="entry name" value="Orange_dom"/>
</dbReference>
<reference evidence="9" key="3">
    <citation type="submission" date="2023-05" db="EMBL/GenBank/DDBJ databases">
        <authorList>
            <person name="Smith C.H."/>
        </authorList>
    </citation>
    <scope>NUCLEOTIDE SEQUENCE</scope>
    <source>
        <strain evidence="9">CHS0354</strain>
        <tissue evidence="9">Mantle</tissue>
    </source>
</reference>
<evidence type="ECO:0000256" key="3">
    <source>
        <dbReference type="ARBA" id="ARBA00023125"/>
    </source>
</evidence>
<proteinExistence type="predicted"/>
<gene>
    <name evidence="9" type="ORF">CHS0354_012335</name>
</gene>
<dbReference type="Pfam" id="PF07527">
    <property type="entry name" value="Hairy_orange"/>
    <property type="match status" value="1"/>
</dbReference>
<dbReference type="GO" id="GO:0006355">
    <property type="term" value="P:regulation of DNA-templated transcription"/>
    <property type="evidence" value="ECO:0007669"/>
    <property type="project" value="InterPro"/>
</dbReference>
<sequence length="439" mass="47434">MNSDKVSTTGSDGSRKSSKPVMEKRRRARINSSLAELKSMLMDVMKAEGACHNKMEKADILEMTVRHLRHLQRQQYTGSVPSDTSSNYKMGFTECANEIRRLLESIETVDVDAKTRVIQHLANCVCKIVPPADSGSHSSTPNSSAKVSNCVEIRPSKLISSPPNSSTPDVSTSPANYSTPKPIKIATSAAVNLIGNETTTTYGNDNGIPIQLTKELMEVNNNSPDMVTTTKMASQPIILRMPHNPALNFESCVSSVEQTSSSSTVFSAATSFVSGNMPNVLQLLPAGLASGNFAFIIPTSVVTAGQLQGYVLPTYTQSAGQTPVSFITQGKCNVGENMQGTCHPSGIPLILEQKSPDKLSNPIHNVSALGSTNVLVFPLIKNSIAQSVPINLEDNLPRTQTQEIVPSLLSLPQSYLHFPSFPSACEQQQQSAQNMWRPW</sequence>
<dbReference type="InterPro" id="IPR050370">
    <property type="entry name" value="HES_HEY"/>
</dbReference>
<feature type="domain" description="BHLH" evidence="7">
    <location>
        <begin position="14"/>
        <end position="71"/>
    </location>
</feature>
<dbReference type="CDD" id="cd18913">
    <property type="entry name" value="bHLH-O_hairy_like"/>
    <property type="match status" value="1"/>
</dbReference>
<feature type="domain" description="Orange" evidence="8">
    <location>
        <begin position="88"/>
        <end position="121"/>
    </location>
</feature>
<feature type="region of interest" description="Disordered" evidence="6">
    <location>
        <begin position="154"/>
        <end position="176"/>
    </location>
</feature>
<dbReference type="Gene3D" id="4.10.280.10">
    <property type="entry name" value="Helix-loop-helix DNA-binding domain"/>
    <property type="match status" value="1"/>
</dbReference>
<organism evidence="9 10">
    <name type="scientific">Potamilus streckersoni</name>
    <dbReference type="NCBI Taxonomy" id="2493646"/>
    <lineage>
        <taxon>Eukaryota</taxon>
        <taxon>Metazoa</taxon>
        <taxon>Spiralia</taxon>
        <taxon>Lophotrochozoa</taxon>
        <taxon>Mollusca</taxon>
        <taxon>Bivalvia</taxon>
        <taxon>Autobranchia</taxon>
        <taxon>Heteroconchia</taxon>
        <taxon>Palaeoheterodonta</taxon>
        <taxon>Unionida</taxon>
        <taxon>Unionoidea</taxon>
        <taxon>Unionidae</taxon>
        <taxon>Ambleminae</taxon>
        <taxon>Lampsilini</taxon>
        <taxon>Potamilus</taxon>
    </lineage>
</organism>
<reference evidence="9" key="1">
    <citation type="journal article" date="2021" name="Genome Biol. Evol.">
        <title>A High-Quality Reference Genome for a Parasitic Bivalve with Doubly Uniparental Inheritance (Bivalvia: Unionida).</title>
        <authorList>
            <person name="Smith C.H."/>
        </authorList>
    </citation>
    <scope>NUCLEOTIDE SEQUENCE</scope>
    <source>
        <strain evidence="9">CHS0354</strain>
    </source>
</reference>
<dbReference type="FunFam" id="4.10.280.10:FF:000009">
    <property type="entry name" value="Transcription factor HES-1"/>
    <property type="match status" value="1"/>
</dbReference>
<dbReference type="SUPFAM" id="SSF47459">
    <property type="entry name" value="HLH, helix-loop-helix DNA-binding domain"/>
    <property type="match status" value="1"/>
</dbReference>
<keyword evidence="3" id="KW-0238">DNA-binding</keyword>
<dbReference type="AlphaFoldDB" id="A0AAE0SJU3"/>
<comment type="caution">
    <text evidence="9">The sequence shown here is derived from an EMBL/GenBank/DDBJ whole genome shotgun (WGS) entry which is preliminary data.</text>
</comment>
<keyword evidence="10" id="KW-1185">Reference proteome</keyword>
<dbReference type="GO" id="GO:0005634">
    <property type="term" value="C:nucleus"/>
    <property type="evidence" value="ECO:0007669"/>
    <property type="project" value="UniProtKB-SubCell"/>
</dbReference>
<dbReference type="EMBL" id="JAEAOA010000748">
    <property type="protein sequence ID" value="KAK3593244.1"/>
    <property type="molecule type" value="Genomic_DNA"/>
</dbReference>
<evidence type="ECO:0000259" key="8">
    <source>
        <dbReference type="PROSITE" id="PS51054"/>
    </source>
</evidence>
<dbReference type="PANTHER" id="PTHR10985">
    <property type="entry name" value="BASIC HELIX-LOOP-HELIX TRANSCRIPTION FACTOR, HES-RELATED"/>
    <property type="match status" value="1"/>
</dbReference>
<comment type="subcellular location">
    <subcellularLocation>
        <location evidence="1">Nucleus</location>
    </subcellularLocation>
</comment>
<evidence type="ECO:0000256" key="4">
    <source>
        <dbReference type="ARBA" id="ARBA00023163"/>
    </source>
</evidence>
<evidence type="ECO:0000256" key="1">
    <source>
        <dbReference type="ARBA" id="ARBA00004123"/>
    </source>
</evidence>
<dbReference type="SUPFAM" id="SSF158457">
    <property type="entry name" value="Orange domain-like"/>
    <property type="match status" value="1"/>
</dbReference>
<name>A0AAE0SJU3_9BIVA</name>
<evidence type="ECO:0000259" key="7">
    <source>
        <dbReference type="PROSITE" id="PS50888"/>
    </source>
</evidence>
<dbReference type="Pfam" id="PF00010">
    <property type="entry name" value="HLH"/>
    <property type="match status" value="1"/>
</dbReference>
<evidence type="ECO:0000313" key="9">
    <source>
        <dbReference type="EMBL" id="KAK3593244.1"/>
    </source>
</evidence>
<evidence type="ECO:0000256" key="2">
    <source>
        <dbReference type="ARBA" id="ARBA00023015"/>
    </source>
</evidence>
<accession>A0AAE0SJU3</accession>
<feature type="compositionally biased region" description="Polar residues" evidence="6">
    <location>
        <begin position="158"/>
        <end position="176"/>
    </location>
</feature>
<dbReference type="GO" id="GO:0046983">
    <property type="term" value="F:protein dimerization activity"/>
    <property type="evidence" value="ECO:0007669"/>
    <property type="project" value="InterPro"/>
</dbReference>
<evidence type="ECO:0000256" key="6">
    <source>
        <dbReference type="SAM" id="MobiDB-lite"/>
    </source>
</evidence>
<reference evidence="9" key="2">
    <citation type="journal article" date="2021" name="Genome Biol. Evol.">
        <title>Developing a high-quality reference genome for a parasitic bivalve with doubly uniparental inheritance (Bivalvia: Unionida).</title>
        <authorList>
            <person name="Smith C.H."/>
        </authorList>
    </citation>
    <scope>NUCLEOTIDE SEQUENCE</scope>
    <source>
        <strain evidence="9">CHS0354</strain>
        <tissue evidence="9">Mantle</tissue>
    </source>
</reference>
<dbReference type="Proteomes" id="UP001195483">
    <property type="component" value="Unassembled WGS sequence"/>
</dbReference>
<keyword evidence="4" id="KW-0804">Transcription</keyword>
<dbReference type="SMART" id="SM00511">
    <property type="entry name" value="ORANGE"/>
    <property type="match status" value="1"/>
</dbReference>
<dbReference type="PROSITE" id="PS51054">
    <property type="entry name" value="ORANGE"/>
    <property type="match status" value="1"/>
</dbReference>
<keyword evidence="5" id="KW-0539">Nucleus</keyword>
<dbReference type="GO" id="GO:0003677">
    <property type="term" value="F:DNA binding"/>
    <property type="evidence" value="ECO:0007669"/>
    <property type="project" value="UniProtKB-KW"/>
</dbReference>
<feature type="compositionally biased region" description="Polar residues" evidence="6">
    <location>
        <begin position="1"/>
        <end position="12"/>
    </location>
</feature>
<dbReference type="Gene3D" id="6.10.250.980">
    <property type="match status" value="1"/>
</dbReference>
<dbReference type="InterPro" id="IPR011598">
    <property type="entry name" value="bHLH_dom"/>
</dbReference>
<evidence type="ECO:0000313" key="10">
    <source>
        <dbReference type="Proteomes" id="UP001195483"/>
    </source>
</evidence>
<dbReference type="InterPro" id="IPR036638">
    <property type="entry name" value="HLH_DNA-bd_sf"/>
</dbReference>